<evidence type="ECO:0000256" key="3">
    <source>
        <dbReference type="ARBA" id="ARBA00013194"/>
    </source>
</evidence>
<dbReference type="EMBL" id="FTPS01000001">
    <property type="protein sequence ID" value="SIT80356.1"/>
    <property type="molecule type" value="Genomic_DNA"/>
</dbReference>
<dbReference type="InterPro" id="IPR023058">
    <property type="entry name" value="PPIase_PpiC_CS"/>
</dbReference>
<dbReference type="PROSITE" id="PS01096">
    <property type="entry name" value="PPIC_PPIASE_1"/>
    <property type="match status" value="1"/>
</dbReference>
<dbReference type="Gene3D" id="3.10.50.40">
    <property type="match status" value="1"/>
</dbReference>
<evidence type="ECO:0000256" key="1">
    <source>
        <dbReference type="ARBA" id="ARBA00000971"/>
    </source>
</evidence>
<comment type="catalytic activity">
    <reaction evidence="1">
        <text>[protein]-peptidylproline (omega=180) = [protein]-peptidylproline (omega=0)</text>
        <dbReference type="Rhea" id="RHEA:16237"/>
        <dbReference type="Rhea" id="RHEA-COMP:10747"/>
        <dbReference type="Rhea" id="RHEA-COMP:10748"/>
        <dbReference type="ChEBI" id="CHEBI:83833"/>
        <dbReference type="ChEBI" id="CHEBI:83834"/>
        <dbReference type="EC" id="5.2.1.8"/>
    </reaction>
</comment>
<evidence type="ECO:0000256" key="6">
    <source>
        <dbReference type="ARBA" id="ARBA00030642"/>
    </source>
</evidence>
<dbReference type="Proteomes" id="UP000192455">
    <property type="component" value="Unassembled WGS sequence"/>
</dbReference>
<evidence type="ECO:0000256" key="5">
    <source>
        <dbReference type="ARBA" id="ARBA00023110"/>
    </source>
</evidence>
<dbReference type="SUPFAM" id="SSF54534">
    <property type="entry name" value="FKBP-like"/>
    <property type="match status" value="1"/>
</dbReference>
<protein>
    <recommendedName>
        <fullName evidence="4">Parvulin-like PPIase</fullName>
        <ecNumber evidence="3">5.2.1.8</ecNumber>
    </recommendedName>
    <alternativeName>
        <fullName evidence="6">Peptidyl-prolyl cis-trans isomerase plp</fullName>
    </alternativeName>
    <alternativeName>
        <fullName evidence="7">Rotamase plp</fullName>
    </alternativeName>
</protein>
<comment type="similarity">
    <text evidence="2">Belongs to the PpiC/parvulin rotamase family.</text>
</comment>
<evidence type="ECO:0000313" key="11">
    <source>
        <dbReference type="EMBL" id="SIT80356.1"/>
    </source>
</evidence>
<evidence type="ECO:0000256" key="9">
    <source>
        <dbReference type="SAM" id="SignalP"/>
    </source>
</evidence>
<dbReference type="GO" id="GO:0003755">
    <property type="term" value="F:peptidyl-prolyl cis-trans isomerase activity"/>
    <property type="evidence" value="ECO:0007669"/>
    <property type="project" value="UniProtKB-KW"/>
</dbReference>
<dbReference type="PANTHER" id="PTHR47245">
    <property type="entry name" value="PEPTIDYLPROLYL ISOMERASE"/>
    <property type="match status" value="1"/>
</dbReference>
<evidence type="ECO:0000259" key="10">
    <source>
        <dbReference type="PROSITE" id="PS50198"/>
    </source>
</evidence>
<accession>A0A1R3WR73</accession>
<dbReference type="InterPro" id="IPR027304">
    <property type="entry name" value="Trigger_fact/SurA_dom_sf"/>
</dbReference>
<gene>
    <name evidence="11" type="ORF">SAMN05421849_1297</name>
</gene>
<dbReference type="OrthoDB" id="14196at2"/>
<evidence type="ECO:0000256" key="8">
    <source>
        <dbReference type="PROSITE-ProRule" id="PRU00278"/>
    </source>
</evidence>
<evidence type="ECO:0000313" key="12">
    <source>
        <dbReference type="Proteomes" id="UP000192455"/>
    </source>
</evidence>
<evidence type="ECO:0000256" key="7">
    <source>
        <dbReference type="ARBA" id="ARBA00031484"/>
    </source>
</evidence>
<keyword evidence="8 11" id="KW-0413">Isomerase</keyword>
<dbReference type="SUPFAM" id="SSF109998">
    <property type="entry name" value="Triger factor/SurA peptide-binding domain-like"/>
    <property type="match status" value="1"/>
</dbReference>
<feature type="domain" description="PpiC" evidence="10">
    <location>
        <begin position="135"/>
        <end position="224"/>
    </location>
</feature>
<dbReference type="PROSITE" id="PS50198">
    <property type="entry name" value="PPIC_PPIASE_2"/>
    <property type="match status" value="1"/>
</dbReference>
<dbReference type="Pfam" id="PF00639">
    <property type="entry name" value="Rotamase"/>
    <property type="match status" value="1"/>
</dbReference>
<dbReference type="InterPro" id="IPR000297">
    <property type="entry name" value="PPIase_PpiC"/>
</dbReference>
<dbReference type="AlphaFoldDB" id="A0A1R3WR73"/>
<keyword evidence="12" id="KW-1185">Reference proteome</keyword>
<evidence type="ECO:0000256" key="4">
    <source>
        <dbReference type="ARBA" id="ARBA00018370"/>
    </source>
</evidence>
<dbReference type="InterPro" id="IPR046357">
    <property type="entry name" value="PPIase_dom_sf"/>
</dbReference>
<keyword evidence="9" id="KW-0732">Signal</keyword>
<keyword evidence="5 8" id="KW-0697">Rotamase</keyword>
<organism evidence="11 12">
    <name type="scientific">Pontibaca methylaminivorans</name>
    <dbReference type="NCBI Taxonomy" id="515897"/>
    <lineage>
        <taxon>Bacteria</taxon>
        <taxon>Pseudomonadati</taxon>
        <taxon>Pseudomonadota</taxon>
        <taxon>Alphaproteobacteria</taxon>
        <taxon>Rhodobacterales</taxon>
        <taxon>Roseobacteraceae</taxon>
        <taxon>Pontibaca</taxon>
    </lineage>
</organism>
<dbReference type="RefSeq" id="WP_076648786.1">
    <property type="nucleotide sequence ID" value="NZ_FTPS01000001.1"/>
</dbReference>
<dbReference type="PANTHER" id="PTHR47245:SF2">
    <property type="entry name" value="PEPTIDYL-PROLYL CIS-TRANS ISOMERASE HP_0175-RELATED"/>
    <property type="match status" value="1"/>
</dbReference>
<dbReference type="EC" id="5.2.1.8" evidence="3"/>
<proteinExistence type="inferred from homology"/>
<sequence>MPRTPGFLTALTAMVAFAVAPVAASEPDADTVVARVNGEEITLGHMIVAYGSLPPQYRQIPADQLFDALREQLIQQSALVQARTGDVPRAVELTLENERRELLAADMLESVMKDAATDEEIQAVYDKRFADGKGGQEYNAAHILVDTEDEAQALKEQLDEGADFAKLAEAESSDVSSANGGDLGWFRDGEMVPEFQNGVESLEPGDVSDPVQSQFGWHIIKLNDKREADAPPLDAVRDEIADQLRRAAVEARIEELTAGAEVERPEIEGFDPDVLNKSELLGD</sequence>
<feature type="chain" id="PRO_5012978021" description="Parvulin-like PPIase" evidence="9">
    <location>
        <begin position="25"/>
        <end position="283"/>
    </location>
</feature>
<dbReference type="InterPro" id="IPR050245">
    <property type="entry name" value="PrsA_foldase"/>
</dbReference>
<feature type="signal peptide" evidence="9">
    <location>
        <begin position="1"/>
        <end position="24"/>
    </location>
</feature>
<name>A0A1R3WR73_9RHOB</name>
<evidence type="ECO:0000256" key="2">
    <source>
        <dbReference type="ARBA" id="ARBA00007656"/>
    </source>
</evidence>
<reference evidence="11 12" key="1">
    <citation type="submission" date="2017-01" db="EMBL/GenBank/DDBJ databases">
        <authorList>
            <person name="Mah S.A."/>
            <person name="Swanson W.J."/>
            <person name="Moy G.W."/>
            <person name="Vacquier V.D."/>
        </authorList>
    </citation>
    <scope>NUCLEOTIDE SEQUENCE [LARGE SCALE GENOMIC DNA]</scope>
    <source>
        <strain evidence="11 12">DSM 21219</strain>
    </source>
</reference>
<dbReference type="STRING" id="515897.SAMN05421849_1297"/>